<evidence type="ECO:0000256" key="3">
    <source>
        <dbReference type="ARBA" id="ARBA00023237"/>
    </source>
</evidence>
<dbReference type="InterPro" id="IPR050330">
    <property type="entry name" value="Bact_OuterMem_StrucFunc"/>
</dbReference>
<dbReference type="CDD" id="cd07185">
    <property type="entry name" value="OmpA_C-like"/>
    <property type="match status" value="1"/>
</dbReference>
<dbReference type="GO" id="GO:0009279">
    <property type="term" value="C:cell outer membrane"/>
    <property type="evidence" value="ECO:0007669"/>
    <property type="project" value="UniProtKB-SubCell"/>
</dbReference>
<dbReference type="OrthoDB" id="5525824at2"/>
<evidence type="ECO:0000259" key="6">
    <source>
        <dbReference type="PROSITE" id="PS51123"/>
    </source>
</evidence>
<dbReference type="EMBL" id="PVZS01000012">
    <property type="protein sequence ID" value="PSC04576.1"/>
    <property type="molecule type" value="Genomic_DNA"/>
</dbReference>
<evidence type="ECO:0000256" key="1">
    <source>
        <dbReference type="ARBA" id="ARBA00004442"/>
    </source>
</evidence>
<dbReference type="PANTHER" id="PTHR30329">
    <property type="entry name" value="STATOR ELEMENT OF FLAGELLAR MOTOR COMPLEX"/>
    <property type="match status" value="1"/>
</dbReference>
<feature type="region of interest" description="Disordered" evidence="5">
    <location>
        <begin position="561"/>
        <end position="589"/>
    </location>
</feature>
<dbReference type="PANTHER" id="PTHR30329:SF21">
    <property type="entry name" value="LIPOPROTEIN YIAD-RELATED"/>
    <property type="match status" value="1"/>
</dbReference>
<dbReference type="SUPFAM" id="SSF103088">
    <property type="entry name" value="OmpA-like"/>
    <property type="match status" value="1"/>
</dbReference>
<dbReference type="Proteomes" id="UP000239772">
    <property type="component" value="Unassembled WGS sequence"/>
</dbReference>
<proteinExistence type="predicted"/>
<reference evidence="8" key="1">
    <citation type="submission" date="2018-03" db="EMBL/GenBank/DDBJ databases">
        <authorList>
            <person name="Sun L."/>
            <person name="Liu H."/>
            <person name="Chen W."/>
            <person name="Huang K."/>
            <person name="Liu W."/>
            <person name="Gao X."/>
        </authorList>
    </citation>
    <scope>NUCLEOTIDE SEQUENCE [LARGE SCALE GENOMIC DNA]</scope>
    <source>
        <strain evidence="8">SH9</strain>
    </source>
</reference>
<protein>
    <recommendedName>
        <fullName evidence="6">OmpA-like domain-containing protein</fullName>
    </recommendedName>
</protein>
<dbReference type="Gene3D" id="3.30.1330.60">
    <property type="entry name" value="OmpA-like domain"/>
    <property type="match status" value="1"/>
</dbReference>
<comment type="subcellular location">
    <subcellularLocation>
        <location evidence="1">Cell outer membrane</location>
    </subcellularLocation>
</comment>
<organism evidence="7 8">
    <name type="scientific">Alsobacter soli</name>
    <dbReference type="NCBI Taxonomy" id="2109933"/>
    <lineage>
        <taxon>Bacteria</taxon>
        <taxon>Pseudomonadati</taxon>
        <taxon>Pseudomonadota</taxon>
        <taxon>Alphaproteobacteria</taxon>
        <taxon>Hyphomicrobiales</taxon>
        <taxon>Alsobacteraceae</taxon>
        <taxon>Alsobacter</taxon>
    </lineage>
</organism>
<dbReference type="Pfam" id="PF00691">
    <property type="entry name" value="OmpA"/>
    <property type="match status" value="1"/>
</dbReference>
<evidence type="ECO:0000256" key="5">
    <source>
        <dbReference type="SAM" id="MobiDB-lite"/>
    </source>
</evidence>
<keyword evidence="8" id="KW-1185">Reference proteome</keyword>
<evidence type="ECO:0000256" key="4">
    <source>
        <dbReference type="PROSITE-ProRule" id="PRU00473"/>
    </source>
</evidence>
<sequence>MITPTRWRLGLAPLALLAVATLVLGTKRVEQDVAQRAEASLAQNHHVAEGRLWPSLSVRGRDVRMGGEAPTPAEPTVALGVVETTWGVRRAMDGGVTTTPSASPFLWRAAVAGNSLEMAGAVPRDGSRTIITAAAQSAMPLALVTDAATAARGAPEGFAKAGVFALGVLSQLERGEAALSDSTLTITGQARTRAGYDAVRAAFASPPAGFTLKGQITPPRLTPYVTTLEKAGAAARFAGAVPSEAAQGAALKALAAAMPGTALKDATAVWSGAPAKLDAAAAADLMGRVAAGLKTAMIQIRDGALSVKGETSSQQSRAAVLALLDGPLPAGLAKGAVEIAPPPFAWSATRGDRRLALAGSVPDEATRARILGWARRLFQGDAVTDGMTVGATPEGFADGARTALAVLSRLAVGSATLGDRTITLEGGAYYGAAAERIASLLHTAAGLPAGWTMGGKVGTAPVGPQLPARECSQLIATALAEGVVYFETGKASLDADAAGLLDAIAGTALRCPEAAFTISGHTDSTGSPEANMELSRRRAEAVAAWLAEAGVNRARLSAAGFGEERPVASNDTEEGRAKNRRIDIEVREP</sequence>
<dbReference type="PROSITE" id="PS51123">
    <property type="entry name" value="OMPA_2"/>
    <property type="match status" value="1"/>
</dbReference>
<gene>
    <name evidence="7" type="ORF">SLNSH_12395</name>
</gene>
<accession>A0A2T1HSG1</accession>
<feature type="domain" description="OmpA-like" evidence="6">
    <location>
        <begin position="473"/>
        <end position="589"/>
    </location>
</feature>
<comment type="caution">
    <text evidence="7">The sequence shown here is derived from an EMBL/GenBank/DDBJ whole genome shotgun (WGS) entry which is preliminary data.</text>
</comment>
<dbReference type="InterPro" id="IPR036737">
    <property type="entry name" value="OmpA-like_sf"/>
</dbReference>
<evidence type="ECO:0000313" key="7">
    <source>
        <dbReference type="EMBL" id="PSC04576.1"/>
    </source>
</evidence>
<dbReference type="RefSeq" id="WP_106337321.1">
    <property type="nucleotide sequence ID" value="NZ_PVZS01000012.1"/>
</dbReference>
<feature type="compositionally biased region" description="Basic and acidic residues" evidence="5">
    <location>
        <begin position="573"/>
        <end position="589"/>
    </location>
</feature>
<name>A0A2T1HSG1_9HYPH</name>
<dbReference type="PRINTS" id="PR01021">
    <property type="entry name" value="OMPADOMAIN"/>
</dbReference>
<keyword evidence="2 4" id="KW-0472">Membrane</keyword>
<dbReference type="InterPro" id="IPR006664">
    <property type="entry name" value="OMP_bac"/>
</dbReference>
<dbReference type="InterPro" id="IPR006665">
    <property type="entry name" value="OmpA-like"/>
</dbReference>
<keyword evidence="3" id="KW-0998">Cell outer membrane</keyword>
<evidence type="ECO:0000313" key="8">
    <source>
        <dbReference type="Proteomes" id="UP000239772"/>
    </source>
</evidence>
<evidence type="ECO:0000256" key="2">
    <source>
        <dbReference type="ARBA" id="ARBA00023136"/>
    </source>
</evidence>
<dbReference type="Gene3D" id="3.40.1520.20">
    <property type="match status" value="3"/>
</dbReference>
<dbReference type="AlphaFoldDB" id="A0A2T1HSG1"/>